<reference evidence="2" key="1">
    <citation type="journal article" date="2020" name="mSystems">
        <title>Genome- and Community-Level Interaction Insights into Carbon Utilization and Element Cycling Functions of Hydrothermarchaeota in Hydrothermal Sediment.</title>
        <authorList>
            <person name="Zhou Z."/>
            <person name="Liu Y."/>
            <person name="Xu W."/>
            <person name="Pan J."/>
            <person name="Luo Z.H."/>
            <person name="Li M."/>
        </authorList>
    </citation>
    <scope>NUCLEOTIDE SEQUENCE [LARGE SCALE GENOMIC DNA]</scope>
    <source>
        <strain evidence="2">SpSt-1261</strain>
    </source>
</reference>
<sequence length="285" mass="33094">MCRLFGFIGDPGFEDTLYKPTLHAFVSSSYEDPYAANIFKRANFSHKEGWGVFTALINGRKVSYSIRKSLHPVYIDKPNDKLLNSEDERYYRPFTVKIFHARATSEKSTVNILNVQPFEFMTTSGSRLIIAHNGAVDKQKLIGMIDEKESYKKIFEKYSDTYVMGKYLSSIIQDDIKHEQIKNLKEFTLSALNISLVLLNEEKIQVVFGNYYVNDEEKDYYKLYVKNLRDALVFSSSTAVDFYLSADDKQNSGWFTLNNGDFYKFEVNYSKKIPKLEDLTVFNIR</sequence>
<organism evidence="2">
    <name type="scientific">Fervidicoccus fontis</name>
    <dbReference type="NCBI Taxonomy" id="683846"/>
    <lineage>
        <taxon>Archaea</taxon>
        <taxon>Thermoproteota</taxon>
        <taxon>Thermoprotei</taxon>
        <taxon>Fervidicoccales</taxon>
        <taxon>Fervidicoccaceae</taxon>
        <taxon>Fervidicoccus</taxon>
    </lineage>
</organism>
<dbReference type="Gene3D" id="3.60.20.10">
    <property type="entry name" value="Glutamine Phosphoribosylpyrophosphate, subunit 1, domain 1"/>
    <property type="match status" value="1"/>
</dbReference>
<dbReference type="SUPFAM" id="SSF56235">
    <property type="entry name" value="N-terminal nucleophile aminohydrolases (Ntn hydrolases)"/>
    <property type="match status" value="1"/>
</dbReference>
<accession>A0A7C2VB42</accession>
<dbReference type="Proteomes" id="UP000886076">
    <property type="component" value="Unassembled WGS sequence"/>
</dbReference>
<dbReference type="InterPro" id="IPR017932">
    <property type="entry name" value="GATase_2_dom"/>
</dbReference>
<dbReference type="PANTHER" id="PTHR42824">
    <property type="entry name" value="GLUTAMINE AMIDOTRANSFERASE"/>
    <property type="match status" value="1"/>
</dbReference>
<dbReference type="EMBL" id="DSFH01000058">
    <property type="protein sequence ID" value="HEW64344.1"/>
    <property type="molecule type" value="Genomic_DNA"/>
</dbReference>
<dbReference type="PANTHER" id="PTHR42824:SF1">
    <property type="entry name" value="GLUTAMINE AMIDOTRANSFERASE YAFJ-RELATED"/>
    <property type="match status" value="1"/>
</dbReference>
<gene>
    <name evidence="2" type="ORF">ENO39_04745</name>
</gene>
<evidence type="ECO:0000313" key="2">
    <source>
        <dbReference type="EMBL" id="HEW64344.1"/>
    </source>
</evidence>
<name>A0A7C2VB42_9CREN</name>
<protein>
    <recommendedName>
        <fullName evidence="1">Glutamine amidotransferase type-2 domain-containing protein</fullName>
    </recommendedName>
</protein>
<feature type="domain" description="Glutamine amidotransferase type-2" evidence="1">
    <location>
        <begin position="2"/>
        <end position="285"/>
    </location>
</feature>
<dbReference type="PROSITE" id="PS51278">
    <property type="entry name" value="GATASE_TYPE_2"/>
    <property type="match status" value="1"/>
</dbReference>
<proteinExistence type="predicted"/>
<dbReference type="RefSeq" id="WP_272985676.1">
    <property type="nucleotide sequence ID" value="NZ_DSFH01000058.1"/>
</dbReference>
<dbReference type="AlphaFoldDB" id="A0A7C2VB42"/>
<comment type="caution">
    <text evidence="2">The sequence shown here is derived from an EMBL/GenBank/DDBJ whole genome shotgun (WGS) entry which is preliminary data.</text>
</comment>
<dbReference type="InterPro" id="IPR029055">
    <property type="entry name" value="Ntn_hydrolases_N"/>
</dbReference>
<evidence type="ECO:0000259" key="1">
    <source>
        <dbReference type="PROSITE" id="PS51278"/>
    </source>
</evidence>